<dbReference type="EMBL" id="JAACJK010000001">
    <property type="protein sequence ID" value="KAF5342194.1"/>
    <property type="molecule type" value="Genomic_DNA"/>
</dbReference>
<feature type="region of interest" description="Disordered" evidence="1">
    <location>
        <begin position="1131"/>
        <end position="1152"/>
    </location>
</feature>
<feature type="compositionally biased region" description="Pro residues" evidence="1">
    <location>
        <begin position="38"/>
        <end position="54"/>
    </location>
</feature>
<keyword evidence="4" id="KW-1185">Reference proteome</keyword>
<feature type="region of interest" description="Disordered" evidence="1">
    <location>
        <begin position="1"/>
        <end position="127"/>
    </location>
</feature>
<evidence type="ECO:0000259" key="2">
    <source>
        <dbReference type="Pfam" id="PF20231"/>
    </source>
</evidence>
<feature type="region of interest" description="Disordered" evidence="1">
    <location>
        <begin position="789"/>
        <end position="809"/>
    </location>
</feature>
<comment type="caution">
    <text evidence="3">The sequence shown here is derived from an EMBL/GenBank/DDBJ whole genome shotgun (WGS) entry which is preliminary data.</text>
</comment>
<accession>A0A8H5FMD8</accession>
<dbReference type="PANTHER" id="PTHR48125">
    <property type="entry name" value="LP07818P1"/>
    <property type="match status" value="1"/>
</dbReference>
<evidence type="ECO:0000256" key="1">
    <source>
        <dbReference type="SAM" id="MobiDB-lite"/>
    </source>
</evidence>
<feature type="compositionally biased region" description="Pro residues" evidence="1">
    <location>
        <begin position="80"/>
        <end position="93"/>
    </location>
</feature>
<name>A0A8H5FMD8_9AGAR</name>
<feature type="region of interest" description="Disordered" evidence="1">
    <location>
        <begin position="385"/>
        <end position="440"/>
    </location>
</feature>
<reference evidence="3 4" key="1">
    <citation type="journal article" date="2020" name="ISME J.">
        <title>Uncovering the hidden diversity of litter-decomposition mechanisms in mushroom-forming fungi.</title>
        <authorList>
            <person name="Floudas D."/>
            <person name="Bentzer J."/>
            <person name="Ahren D."/>
            <person name="Johansson T."/>
            <person name="Persson P."/>
            <person name="Tunlid A."/>
        </authorList>
    </citation>
    <scope>NUCLEOTIDE SEQUENCE [LARGE SCALE GENOMIC DNA]</scope>
    <source>
        <strain evidence="3 4">CBS 175.51</strain>
    </source>
</reference>
<dbReference type="Pfam" id="PF20231">
    <property type="entry name" value="DUF6589"/>
    <property type="match status" value="1"/>
</dbReference>
<dbReference type="Proteomes" id="UP000541558">
    <property type="component" value="Unassembled WGS sequence"/>
</dbReference>
<feature type="compositionally biased region" description="Pro residues" evidence="1">
    <location>
        <begin position="1061"/>
        <end position="1075"/>
    </location>
</feature>
<gene>
    <name evidence="3" type="ORF">D9611_001980</name>
</gene>
<evidence type="ECO:0000313" key="3">
    <source>
        <dbReference type="EMBL" id="KAF5342194.1"/>
    </source>
</evidence>
<feature type="domain" description="DUF6589" evidence="2">
    <location>
        <begin position="530"/>
        <end position="965"/>
    </location>
</feature>
<organism evidence="3 4">
    <name type="scientific">Ephemerocybe angulata</name>
    <dbReference type="NCBI Taxonomy" id="980116"/>
    <lineage>
        <taxon>Eukaryota</taxon>
        <taxon>Fungi</taxon>
        <taxon>Dikarya</taxon>
        <taxon>Basidiomycota</taxon>
        <taxon>Agaricomycotina</taxon>
        <taxon>Agaricomycetes</taxon>
        <taxon>Agaricomycetidae</taxon>
        <taxon>Agaricales</taxon>
        <taxon>Agaricineae</taxon>
        <taxon>Psathyrellaceae</taxon>
        <taxon>Ephemerocybe</taxon>
    </lineage>
</organism>
<feature type="compositionally biased region" description="Acidic residues" evidence="1">
    <location>
        <begin position="12"/>
        <end position="25"/>
    </location>
</feature>
<feature type="region of interest" description="Disordered" evidence="1">
    <location>
        <begin position="136"/>
        <end position="155"/>
    </location>
</feature>
<dbReference type="OrthoDB" id="2496395at2759"/>
<feature type="compositionally biased region" description="Low complexity" evidence="1">
    <location>
        <begin position="55"/>
        <end position="79"/>
    </location>
</feature>
<dbReference type="AlphaFoldDB" id="A0A8H5FMD8"/>
<feature type="compositionally biased region" description="Basic residues" evidence="1">
    <location>
        <begin position="387"/>
        <end position="399"/>
    </location>
</feature>
<feature type="compositionally biased region" description="Acidic residues" evidence="1">
    <location>
        <begin position="1133"/>
        <end position="1152"/>
    </location>
</feature>
<dbReference type="PANTHER" id="PTHR48125:SF10">
    <property type="entry name" value="OS12G0136300 PROTEIN"/>
    <property type="match status" value="1"/>
</dbReference>
<proteinExistence type="predicted"/>
<feature type="region of interest" description="Disordered" evidence="1">
    <location>
        <begin position="1054"/>
        <end position="1077"/>
    </location>
</feature>
<dbReference type="CDD" id="cd22541">
    <property type="entry name" value="SP5_N"/>
    <property type="match status" value="1"/>
</dbReference>
<sequence>MDSQQLYTIDEWPGDEDIPPEEDVLPDSSLAMHLSSPPSEPAESPKPPSTPLPCAPLSLPPTSIRPAPLSTPSNPFSSSLPPPTSTHPGPPSTPSSTLFNSSTIPTGPITPAPVHALPAGAVPKTPPKTFRQKMAEYGIDDASSPHKGSPRTRRARRMLKGQAKRIATMQAKGQEKQLLASRDLNIKCAQVLSYMDSLDLRFVDIISFVFNPKCNQGHYRWHEFLAIPGAGEQVLNWWASTSARDQLEDWALQWVVKEVKSEARAITKSKVLQTMHRPMTAELISSFDLPSYHDELADDLAPTAMSVIEAFATSPHAPKHKEKRKKKTALVKTVTALMCLGEYSRSNNLMQKVLSMYLYGAGAHTQTLNVFSHFGLTESYSSLISSRLRRKRRTRKKKSAPAATDTEQPPASPTPASTTGVSEPADSATLTTTASTEAGDAVVDGMEEGKRIGILHQLSESVRAKARQIAKTGVYGIVYDNINFNYANAEQILGRHDTQENGTIATLFTLNGPASRRDLNLKALERSFLEAPPLDLKDILLSEEEQVQMRAHLVATILRVIIDHGGERFKKFKDDMKEYQPRTDLKLRPQKTKLFPLPAWNIDESSTTGNIDVVNAIYDEIETKNDGLAKIIEGDQLTVDRLRGAAALRAGHEKGFESFSFAIPIPGLFHTKMADLHGVLLTHFGKPGAGTANPGSLVFHNTRLDRLPITLTSLPPFRVTRDLIFVSMYARVLHCLLLVSKCGTLDAYLDKYGTWDDLVKHASAIFDQFGTSTVVEELRWERGKEVREKERKHAKDVERAKAAGEKEPRMDETVTKGDMVFENACLFLRDTLISREFTDAIKSNDPGRILLVLKVFALSFRGTGRLKYAYEMLFFLHHIKHVWPAGARRIALNNMVLNPSGEEESGVEGDLVQEQVNLLAKVKYKARGSNASWEWMFMITPCTIALRDLQNHINDSLGSDMGTKHASAKLAQDIKSLMHSLNEHKVYEVVPGRVTPDEPPVPDVINNGLNQLAGPLNDYNTAFKRLQTRRKLTPATQEASPQLTFSELPPAETLSAGAAAPDPPPLSPEDTPPIGLPTSDELLSNIPELNGFHDTTDDVIEEELEHMLEELEQEEEGLPILSMRDIAVNMDAFESDAESELETDSDSDSDYE</sequence>
<feature type="compositionally biased region" description="Low complexity" evidence="1">
    <location>
        <begin position="427"/>
        <end position="436"/>
    </location>
</feature>
<protein>
    <recommendedName>
        <fullName evidence="2">DUF6589 domain-containing protein</fullName>
    </recommendedName>
</protein>
<evidence type="ECO:0000313" key="4">
    <source>
        <dbReference type="Proteomes" id="UP000541558"/>
    </source>
</evidence>
<dbReference type="InterPro" id="IPR046496">
    <property type="entry name" value="DUF6589"/>
</dbReference>